<sequence length="280" mass="31857">MKIGAEDLWPLILDFIQTFFGAEDLKHFKEYFKLKIKHEVQFNCLLYIFQNDPIVKAGGIQVLLGNYLKHNKEIYKQYKKHLKNKKKAESSDEESGESSDDEDSKKKQKNGKLVGKKRTKNDDSSDNDDSDKDGSESEGEKKQKNGKTANKRARKSSSVSRGRSKSIDSNGPITRKKSMDMGEYVPPIKDPKSQALQTNFKFQRINEEKFKSMDEVAADNTFESKARFGQGGGDAFGLWSNDKLKDKVGKGFKKEKGKMKNRNFHSQGQRIGYGVNSVKF</sequence>
<dbReference type="GO" id="GO:0005730">
    <property type="term" value="C:nucleolus"/>
    <property type="evidence" value="ECO:0007669"/>
    <property type="project" value="UniProtKB-ARBA"/>
</dbReference>
<feature type="region of interest" description="Disordered" evidence="1">
    <location>
        <begin position="82"/>
        <end position="192"/>
    </location>
</feature>
<dbReference type="Pfam" id="PF05022">
    <property type="entry name" value="SRP40_C"/>
    <property type="match status" value="1"/>
</dbReference>
<accession>A0A077ZRT5</accession>
<dbReference type="InterPro" id="IPR007718">
    <property type="entry name" value="Srp40_C"/>
</dbReference>
<protein>
    <recommendedName>
        <fullName evidence="2">Srp40 C-terminal domain-containing protein</fullName>
    </recommendedName>
</protein>
<gene>
    <name evidence="3" type="primary">Contig443.g490</name>
    <name evidence="3" type="ORF">STYLEM_1591</name>
</gene>
<reference evidence="3 4" key="1">
    <citation type="submission" date="2014-06" db="EMBL/GenBank/DDBJ databases">
        <authorList>
            <person name="Swart Estienne"/>
        </authorList>
    </citation>
    <scope>NUCLEOTIDE SEQUENCE [LARGE SCALE GENOMIC DNA]</scope>
    <source>
        <strain evidence="3 4">130c</strain>
    </source>
</reference>
<dbReference type="AlphaFoldDB" id="A0A077ZRT5"/>
<evidence type="ECO:0000259" key="2">
    <source>
        <dbReference type="Pfam" id="PF05022"/>
    </source>
</evidence>
<feature type="compositionally biased region" description="Basic and acidic residues" evidence="1">
    <location>
        <begin position="132"/>
        <end position="143"/>
    </location>
</feature>
<proteinExistence type="predicted"/>
<evidence type="ECO:0000313" key="4">
    <source>
        <dbReference type="Proteomes" id="UP000039865"/>
    </source>
</evidence>
<dbReference type="Proteomes" id="UP000039865">
    <property type="component" value="Unassembled WGS sequence"/>
</dbReference>
<keyword evidence="4" id="KW-1185">Reference proteome</keyword>
<feature type="compositionally biased region" description="Basic residues" evidence="1">
    <location>
        <begin position="106"/>
        <end position="119"/>
    </location>
</feature>
<organism evidence="3 4">
    <name type="scientific">Stylonychia lemnae</name>
    <name type="common">Ciliate</name>
    <dbReference type="NCBI Taxonomy" id="5949"/>
    <lineage>
        <taxon>Eukaryota</taxon>
        <taxon>Sar</taxon>
        <taxon>Alveolata</taxon>
        <taxon>Ciliophora</taxon>
        <taxon>Intramacronucleata</taxon>
        <taxon>Spirotrichea</taxon>
        <taxon>Stichotrichia</taxon>
        <taxon>Sporadotrichida</taxon>
        <taxon>Oxytrichidae</taxon>
        <taxon>Stylonychinae</taxon>
        <taxon>Stylonychia</taxon>
    </lineage>
</organism>
<evidence type="ECO:0000256" key="1">
    <source>
        <dbReference type="SAM" id="MobiDB-lite"/>
    </source>
</evidence>
<feature type="domain" description="Srp40 C-terminal" evidence="2">
    <location>
        <begin position="201"/>
        <end position="280"/>
    </location>
</feature>
<name>A0A077ZRT5_STYLE</name>
<feature type="compositionally biased region" description="Acidic residues" evidence="1">
    <location>
        <begin position="91"/>
        <end position="102"/>
    </location>
</feature>
<dbReference type="InParanoid" id="A0A077ZRT5"/>
<evidence type="ECO:0000313" key="3">
    <source>
        <dbReference type="EMBL" id="CDW72628.1"/>
    </source>
</evidence>
<dbReference type="EMBL" id="CCKQ01001515">
    <property type="protein sequence ID" value="CDW72628.1"/>
    <property type="molecule type" value="Genomic_DNA"/>
</dbReference>